<sequence length="72" mass="8554">MGICLSKKQKKAPGLEEEKSMKVKIIQSLRQEGLEQKMNAFFQEHEGNIEIIEIQWKAFLEHYVMILYNEKK</sequence>
<dbReference type="HOGENOM" id="CLU_201705_0_0_9"/>
<dbReference type="PATRIC" id="fig|537010.4.peg.3862"/>
<protein>
    <submittedName>
        <fullName evidence="1">Uncharacterized protein</fullName>
    </submittedName>
</protein>
<accession>G9XT29</accession>
<reference evidence="1 2" key="1">
    <citation type="submission" date="2011-08" db="EMBL/GenBank/DDBJ databases">
        <authorList>
            <person name="Weinstock G."/>
            <person name="Sodergren E."/>
            <person name="Clifton S."/>
            <person name="Fulton L."/>
            <person name="Fulton B."/>
            <person name="Courtney L."/>
            <person name="Fronick C."/>
            <person name="Harrison M."/>
            <person name="Strong C."/>
            <person name="Farmer C."/>
            <person name="Delahaunty K."/>
            <person name="Markovic C."/>
            <person name="Hall O."/>
            <person name="Minx P."/>
            <person name="Tomlinson C."/>
            <person name="Mitreva M."/>
            <person name="Hou S."/>
            <person name="Chen J."/>
            <person name="Wollam A."/>
            <person name="Pepin K.H."/>
            <person name="Johnson M."/>
            <person name="Bhonagiri V."/>
            <person name="Zhang X."/>
            <person name="Suruliraj S."/>
            <person name="Warren W."/>
            <person name="Chinwalla A."/>
            <person name="Mardis E.R."/>
            <person name="Wilson R.K."/>
        </authorList>
    </citation>
    <scope>NUCLEOTIDE SEQUENCE [LARGE SCALE GENOMIC DNA]</scope>
    <source>
        <strain evidence="1 2">DP7</strain>
    </source>
</reference>
<gene>
    <name evidence="1" type="ORF">HMPREF0322_04135</name>
</gene>
<dbReference type="Proteomes" id="UP000004416">
    <property type="component" value="Unassembled WGS sequence"/>
</dbReference>
<evidence type="ECO:0000313" key="1">
    <source>
        <dbReference type="EMBL" id="EHL05206.1"/>
    </source>
</evidence>
<dbReference type="EMBL" id="AFZX01000106">
    <property type="protein sequence ID" value="EHL05206.1"/>
    <property type="molecule type" value="Genomic_DNA"/>
</dbReference>
<evidence type="ECO:0000313" key="2">
    <source>
        <dbReference type="Proteomes" id="UP000004416"/>
    </source>
</evidence>
<organism evidence="1 2">
    <name type="scientific">Desulfitobacterium hafniense DP7</name>
    <dbReference type="NCBI Taxonomy" id="537010"/>
    <lineage>
        <taxon>Bacteria</taxon>
        <taxon>Bacillati</taxon>
        <taxon>Bacillota</taxon>
        <taxon>Clostridia</taxon>
        <taxon>Eubacteriales</taxon>
        <taxon>Desulfitobacteriaceae</taxon>
        <taxon>Desulfitobacterium</taxon>
    </lineage>
</organism>
<name>G9XT29_DESHA</name>
<dbReference type="AlphaFoldDB" id="G9XT29"/>
<proteinExistence type="predicted"/>
<comment type="caution">
    <text evidence="1">The sequence shown here is derived from an EMBL/GenBank/DDBJ whole genome shotgun (WGS) entry which is preliminary data.</text>
</comment>